<dbReference type="CDD" id="cd02440">
    <property type="entry name" value="AdoMet_MTases"/>
    <property type="match status" value="1"/>
</dbReference>
<name>A0ABT0PIN2_9GAMM</name>
<keyword evidence="4" id="KW-0489">Methyltransferase</keyword>
<dbReference type="GO" id="GO:0008168">
    <property type="term" value="F:methyltransferase activity"/>
    <property type="evidence" value="ECO:0007669"/>
    <property type="project" value="UniProtKB-KW"/>
</dbReference>
<evidence type="ECO:0000313" key="5">
    <source>
        <dbReference type="Proteomes" id="UP001203338"/>
    </source>
</evidence>
<organism evidence="4 5">
    <name type="scientific">Parendozoicomonas callyspongiae</name>
    <dbReference type="NCBI Taxonomy" id="2942213"/>
    <lineage>
        <taxon>Bacteria</taxon>
        <taxon>Pseudomonadati</taxon>
        <taxon>Pseudomonadota</taxon>
        <taxon>Gammaproteobacteria</taxon>
        <taxon>Oceanospirillales</taxon>
        <taxon>Endozoicomonadaceae</taxon>
        <taxon>Parendozoicomonas</taxon>
    </lineage>
</organism>
<dbReference type="RefSeq" id="WP_249700708.1">
    <property type="nucleotide sequence ID" value="NZ_JAMFLX010000022.1"/>
</dbReference>
<gene>
    <name evidence="4" type="ORF">M3P05_15050</name>
</gene>
<protein>
    <submittedName>
        <fullName evidence="4">Class I SAM-dependent methyltransferase</fullName>
    </submittedName>
</protein>
<evidence type="ECO:0000256" key="1">
    <source>
        <dbReference type="ARBA" id="ARBA00022679"/>
    </source>
</evidence>
<feature type="chain" id="PRO_5045366346" evidence="2">
    <location>
        <begin position="27"/>
        <end position="289"/>
    </location>
</feature>
<reference evidence="4 5" key="1">
    <citation type="submission" date="2022-05" db="EMBL/GenBank/DDBJ databases">
        <authorList>
            <person name="Park J.-S."/>
        </authorList>
    </citation>
    <scope>NUCLEOTIDE SEQUENCE [LARGE SCALE GENOMIC DNA]</scope>
    <source>
        <strain evidence="4 5">2012CJ34-2</strain>
    </source>
</reference>
<evidence type="ECO:0000256" key="2">
    <source>
        <dbReference type="SAM" id="SignalP"/>
    </source>
</evidence>
<keyword evidence="5" id="KW-1185">Reference proteome</keyword>
<dbReference type="InterPro" id="IPR029063">
    <property type="entry name" value="SAM-dependent_MTases_sf"/>
</dbReference>
<sequence length="289" mass="32960">MTSFRNRLRFGLSLLLAVFLTCSVHADSKDHYTLDNKWEKARERLQYLEAMSNPGTFERLEKLEIQKGWRCLDAGAGYGGVTRWLADKVGLEGHIDALDMDAHFLQEIDNPNVQVLVRNLVDDSLPAEAYDLVFARDVIFHIPEREAVIKKLAGALKPGGILVVEDLAMFPGRFKNFSENPEVSHTADRLYYILNERELMSFTSAYENPKIFEQIGLEEVRSSAYSTYHHGGDEEGKVLNFSMIQLKPLLVGKLGIDEDLYEKSRQQYLEKTARWWGMSRVVTVGTKPL</sequence>
<keyword evidence="1" id="KW-0808">Transferase</keyword>
<evidence type="ECO:0000259" key="3">
    <source>
        <dbReference type="Pfam" id="PF08241"/>
    </source>
</evidence>
<dbReference type="EMBL" id="JAMFLX010000022">
    <property type="protein sequence ID" value="MCL6271242.1"/>
    <property type="molecule type" value="Genomic_DNA"/>
</dbReference>
<dbReference type="PANTHER" id="PTHR43861">
    <property type="entry name" value="TRANS-ACONITATE 2-METHYLTRANSFERASE-RELATED"/>
    <property type="match status" value="1"/>
</dbReference>
<dbReference type="Pfam" id="PF08241">
    <property type="entry name" value="Methyltransf_11"/>
    <property type="match status" value="1"/>
</dbReference>
<dbReference type="SUPFAM" id="SSF53335">
    <property type="entry name" value="S-adenosyl-L-methionine-dependent methyltransferases"/>
    <property type="match status" value="1"/>
</dbReference>
<proteinExistence type="predicted"/>
<dbReference type="GO" id="GO:0032259">
    <property type="term" value="P:methylation"/>
    <property type="evidence" value="ECO:0007669"/>
    <property type="project" value="UniProtKB-KW"/>
</dbReference>
<feature type="domain" description="Methyltransferase type 11" evidence="3">
    <location>
        <begin position="72"/>
        <end position="164"/>
    </location>
</feature>
<feature type="signal peptide" evidence="2">
    <location>
        <begin position="1"/>
        <end position="26"/>
    </location>
</feature>
<keyword evidence="2" id="KW-0732">Signal</keyword>
<dbReference type="Proteomes" id="UP001203338">
    <property type="component" value="Unassembled WGS sequence"/>
</dbReference>
<evidence type="ECO:0000313" key="4">
    <source>
        <dbReference type="EMBL" id="MCL6271242.1"/>
    </source>
</evidence>
<accession>A0ABT0PIN2</accession>
<comment type="caution">
    <text evidence="4">The sequence shown here is derived from an EMBL/GenBank/DDBJ whole genome shotgun (WGS) entry which is preliminary data.</text>
</comment>
<dbReference type="Gene3D" id="3.40.50.150">
    <property type="entry name" value="Vaccinia Virus protein VP39"/>
    <property type="match status" value="1"/>
</dbReference>
<dbReference type="PANTHER" id="PTHR43861:SF3">
    <property type="entry name" value="PUTATIVE (AFU_ORTHOLOGUE AFUA_2G14390)-RELATED"/>
    <property type="match status" value="1"/>
</dbReference>
<dbReference type="InterPro" id="IPR013216">
    <property type="entry name" value="Methyltransf_11"/>
</dbReference>